<dbReference type="AlphaFoldDB" id="A0A0A9EMA7"/>
<reference evidence="1" key="2">
    <citation type="journal article" date="2015" name="Data Brief">
        <title>Shoot transcriptome of the giant reed, Arundo donax.</title>
        <authorList>
            <person name="Barrero R.A."/>
            <person name="Guerrero F.D."/>
            <person name="Moolhuijzen P."/>
            <person name="Goolsby J.A."/>
            <person name="Tidwell J."/>
            <person name="Bellgard S.E."/>
            <person name="Bellgard M.I."/>
        </authorList>
    </citation>
    <scope>NUCLEOTIDE SEQUENCE</scope>
    <source>
        <tissue evidence="1">Shoot tissue taken approximately 20 cm above the soil surface</tissue>
    </source>
</reference>
<proteinExistence type="predicted"/>
<dbReference type="EMBL" id="GBRH01196649">
    <property type="protein sequence ID" value="JAE01247.1"/>
    <property type="molecule type" value="Transcribed_RNA"/>
</dbReference>
<protein>
    <submittedName>
        <fullName evidence="1">Uncharacterized protein</fullName>
    </submittedName>
</protein>
<accession>A0A0A9EMA7</accession>
<organism evidence="1">
    <name type="scientific">Arundo donax</name>
    <name type="common">Giant reed</name>
    <name type="synonym">Donax arundinaceus</name>
    <dbReference type="NCBI Taxonomy" id="35708"/>
    <lineage>
        <taxon>Eukaryota</taxon>
        <taxon>Viridiplantae</taxon>
        <taxon>Streptophyta</taxon>
        <taxon>Embryophyta</taxon>
        <taxon>Tracheophyta</taxon>
        <taxon>Spermatophyta</taxon>
        <taxon>Magnoliopsida</taxon>
        <taxon>Liliopsida</taxon>
        <taxon>Poales</taxon>
        <taxon>Poaceae</taxon>
        <taxon>PACMAD clade</taxon>
        <taxon>Arundinoideae</taxon>
        <taxon>Arundineae</taxon>
        <taxon>Arundo</taxon>
    </lineage>
</organism>
<sequence length="44" mass="5163">MEITEILTRQIFRTISGFLFLVGSRRIQVCPHNHKTPSHHLNPH</sequence>
<evidence type="ECO:0000313" key="1">
    <source>
        <dbReference type="EMBL" id="JAE01247.1"/>
    </source>
</evidence>
<reference evidence="1" key="1">
    <citation type="submission" date="2014-09" db="EMBL/GenBank/DDBJ databases">
        <authorList>
            <person name="Magalhaes I.L.F."/>
            <person name="Oliveira U."/>
            <person name="Santos F.R."/>
            <person name="Vidigal T.H.D.A."/>
            <person name="Brescovit A.D."/>
            <person name="Santos A.J."/>
        </authorList>
    </citation>
    <scope>NUCLEOTIDE SEQUENCE</scope>
    <source>
        <tissue evidence="1">Shoot tissue taken approximately 20 cm above the soil surface</tissue>
    </source>
</reference>
<name>A0A0A9EMA7_ARUDO</name>